<keyword evidence="2" id="KW-0677">Repeat</keyword>
<dbReference type="InterPro" id="IPR022727">
    <property type="entry name" value="Cuticle_C1"/>
</dbReference>
<evidence type="ECO:0000256" key="2">
    <source>
        <dbReference type="ARBA" id="ARBA00022737"/>
    </source>
</evidence>
<sequence length="331" mass="37802">MFKYKIKFMYHTHLPDKEKIDILNEPNDYLAVFSWHKGDALTDAINDLKENPPVTAAEIDDPDVKPKYDTPNLKYFELRRDDMINEIKKNQEIFSKEEYDETIKGKSSTCSCILIAVNAGDYSGYVHYAPTVEKTIQYAAPVTKTIYPSSPIYASKAVYEHEPIQYDNYHAKTIAYPSHGHYGHETVSHHGKFIATPHSYVKKYDTRIISEEPHYKYAVPAIQTVVKTPVAYPTIVKSPIVPVVKSHYEPEYHHHSYAQAAPIIKSHYEPEYHHHSYAQAAPIIKSHYEPEYHHHSYAHAAPVIKTAAVSYSPATAVSHASFQSSNAHYGW</sequence>
<accession>F6KPQ8</accession>
<dbReference type="EMBL" id="HQ540429">
    <property type="protein sequence ID" value="AEG42073.1"/>
    <property type="molecule type" value="Genomic_DNA"/>
</dbReference>
<keyword evidence="1" id="KW-0193">Cuticle</keyword>
<dbReference type="GO" id="GO:0042302">
    <property type="term" value="F:structural constituent of cuticle"/>
    <property type="evidence" value="ECO:0007669"/>
    <property type="project" value="UniProtKB-KW"/>
</dbReference>
<protein>
    <submittedName>
        <fullName evidence="3">Putative cuticular protein</fullName>
    </submittedName>
</protein>
<evidence type="ECO:0000313" key="3">
    <source>
        <dbReference type="EMBL" id="AEG42073.1"/>
    </source>
</evidence>
<dbReference type="AlphaFoldDB" id="F6KPQ8"/>
<name>F6KPQ8_MAYDE</name>
<organism evidence="3">
    <name type="scientific">Mayetiola destructor</name>
    <name type="common">Hessian fly</name>
    <dbReference type="NCBI Taxonomy" id="39758"/>
    <lineage>
        <taxon>Eukaryota</taxon>
        <taxon>Metazoa</taxon>
        <taxon>Ecdysozoa</taxon>
        <taxon>Arthropoda</taxon>
        <taxon>Hexapoda</taxon>
        <taxon>Insecta</taxon>
        <taxon>Pterygota</taxon>
        <taxon>Neoptera</taxon>
        <taxon>Endopterygota</taxon>
        <taxon>Diptera</taxon>
        <taxon>Nematocera</taxon>
        <taxon>Sciaroidea</taxon>
        <taxon>Cecidomyiidae</taxon>
        <taxon>Mayetiola</taxon>
    </lineage>
</organism>
<reference evidence="3" key="1">
    <citation type="journal article" date="2014" name="PLoS ONE">
        <title>Avirulence Effector Discovery in a Plant Galling and Plant Parasitic Arthropod, the Hessian Fly (Mayetiola destructor).</title>
        <authorList>
            <person name="Aggarwal R."/>
            <person name="Subramanyam S."/>
            <person name="Zhao C."/>
            <person name="Chen M.S."/>
            <person name="Harris M.O."/>
            <person name="Stuart J.J."/>
        </authorList>
    </citation>
    <scope>NUCLEOTIDE SEQUENCE</scope>
</reference>
<evidence type="ECO:0000256" key="1">
    <source>
        <dbReference type="ARBA" id="ARBA00022460"/>
    </source>
</evidence>
<proteinExistence type="predicted"/>
<dbReference type="Pfam" id="PF11018">
    <property type="entry name" value="Cuticle_3"/>
    <property type="match status" value="1"/>
</dbReference>